<dbReference type="PANTHER" id="PTHR43847:SF1">
    <property type="entry name" value="BLL3993 PROTEIN"/>
    <property type="match status" value="1"/>
</dbReference>
<evidence type="ECO:0000256" key="10">
    <source>
        <dbReference type="ARBA" id="ARBA00023264"/>
    </source>
</evidence>
<keyword evidence="7" id="KW-0443">Lipid metabolism</keyword>
<reference evidence="12 13" key="1">
    <citation type="submission" date="2016-08" db="EMBL/GenBank/DDBJ databases">
        <title>A Parts List for Fungal Cellulosomes Revealed by Comparative Genomics.</title>
        <authorList>
            <consortium name="DOE Joint Genome Institute"/>
            <person name="Haitjema C.H."/>
            <person name="Gilmore S.P."/>
            <person name="Henske J.K."/>
            <person name="Solomon K.V."/>
            <person name="De Groot R."/>
            <person name="Kuo A."/>
            <person name="Mondo S.J."/>
            <person name="Salamov A.A."/>
            <person name="Labutti K."/>
            <person name="Zhao Z."/>
            <person name="Chiniquy J."/>
            <person name="Barry K."/>
            <person name="Brewer H.M."/>
            <person name="Purvine S.O."/>
            <person name="Wright A.T."/>
            <person name="Boxma B."/>
            <person name="Van Alen T."/>
            <person name="Hackstein J.H."/>
            <person name="Baker S.E."/>
            <person name="Grigoriev I.V."/>
            <person name="O'Malley M.A."/>
        </authorList>
    </citation>
    <scope>NUCLEOTIDE SEQUENCE [LARGE SCALE GENOMIC DNA]</scope>
    <source>
        <strain evidence="12 13">G1</strain>
    </source>
</reference>
<dbReference type="Proteomes" id="UP000193920">
    <property type="component" value="Unassembled WGS sequence"/>
</dbReference>
<evidence type="ECO:0000313" key="13">
    <source>
        <dbReference type="Proteomes" id="UP000193920"/>
    </source>
</evidence>
<keyword evidence="4" id="KW-0949">S-adenosyl-L-methionine</keyword>
<gene>
    <name evidence="12" type="ORF">LY90DRAFT_701139</name>
</gene>
<evidence type="ECO:0000313" key="12">
    <source>
        <dbReference type="EMBL" id="ORY61871.1"/>
    </source>
</evidence>
<evidence type="ECO:0000256" key="7">
    <source>
        <dbReference type="ARBA" id="ARBA00023098"/>
    </source>
</evidence>
<evidence type="ECO:0000256" key="11">
    <source>
        <dbReference type="SAM" id="Phobius"/>
    </source>
</evidence>
<dbReference type="GO" id="GO:0008654">
    <property type="term" value="P:phospholipid biosynthetic process"/>
    <property type="evidence" value="ECO:0007669"/>
    <property type="project" value="UniProtKB-KW"/>
</dbReference>
<feature type="transmembrane region" description="Helical" evidence="11">
    <location>
        <begin position="12"/>
        <end position="31"/>
    </location>
</feature>
<proteinExistence type="predicted"/>
<feature type="transmembrane region" description="Helical" evidence="11">
    <location>
        <begin position="107"/>
        <end position="127"/>
    </location>
</feature>
<dbReference type="GO" id="GO:0032259">
    <property type="term" value="P:methylation"/>
    <property type="evidence" value="ECO:0007669"/>
    <property type="project" value="UniProtKB-KW"/>
</dbReference>
<evidence type="ECO:0000256" key="2">
    <source>
        <dbReference type="ARBA" id="ARBA00022516"/>
    </source>
</evidence>
<comment type="caution">
    <text evidence="12">The sequence shown here is derived from an EMBL/GenBank/DDBJ whole genome shotgun (WGS) entry which is preliminary data.</text>
</comment>
<accession>A0A1Y2DRG7</accession>
<comment type="subcellular location">
    <subcellularLocation>
        <location evidence="1">Endomembrane system</location>
        <topology evidence="1">Multi-pass membrane protein</topology>
    </subcellularLocation>
</comment>
<keyword evidence="3 12" id="KW-0489">Methyltransferase</keyword>
<evidence type="ECO:0000256" key="4">
    <source>
        <dbReference type="ARBA" id="ARBA00022691"/>
    </source>
</evidence>
<feature type="transmembrane region" description="Helical" evidence="11">
    <location>
        <begin position="37"/>
        <end position="56"/>
    </location>
</feature>
<keyword evidence="2" id="KW-0444">Lipid biosynthesis</keyword>
<evidence type="ECO:0000256" key="5">
    <source>
        <dbReference type="ARBA" id="ARBA00022692"/>
    </source>
</evidence>
<dbReference type="GO" id="GO:0008168">
    <property type="term" value="F:methyltransferase activity"/>
    <property type="evidence" value="ECO:0007669"/>
    <property type="project" value="UniProtKB-KW"/>
</dbReference>
<evidence type="ECO:0000256" key="6">
    <source>
        <dbReference type="ARBA" id="ARBA00022989"/>
    </source>
</evidence>
<dbReference type="InterPro" id="IPR052527">
    <property type="entry name" value="Metal_cation-efflux_comp"/>
</dbReference>
<keyword evidence="10" id="KW-1208">Phospholipid metabolism</keyword>
<dbReference type="OrthoDB" id="5326588at2759"/>
<dbReference type="STRING" id="1754190.A0A1Y2DRG7"/>
<evidence type="ECO:0000256" key="9">
    <source>
        <dbReference type="ARBA" id="ARBA00023209"/>
    </source>
</evidence>
<dbReference type="PANTHER" id="PTHR43847">
    <property type="entry name" value="BLL3993 PROTEIN"/>
    <property type="match status" value="1"/>
</dbReference>
<dbReference type="GO" id="GO:0012505">
    <property type="term" value="C:endomembrane system"/>
    <property type="evidence" value="ECO:0007669"/>
    <property type="project" value="UniProtKB-SubCell"/>
</dbReference>
<evidence type="ECO:0000256" key="3">
    <source>
        <dbReference type="ARBA" id="ARBA00022603"/>
    </source>
</evidence>
<keyword evidence="13" id="KW-1185">Reference proteome</keyword>
<keyword evidence="8 11" id="KW-0472">Membrane</keyword>
<sequence>MDSKLFIQAFSKFAIGVLLVAALIFIPAWSVLYWQGWLFMGLLFLPMFLVGVVMLFKSPGLLRKRLNNKETEEEQKVVVIFSVIIFVSTFIVAGLNFKFKWIVLPDIVSYIASFIFLIGYVLYAEVLRENTFLSRTIEVQENQQVIDTGLYGLVRHPMYMSTLFLFLSIPLILGSLFSFIIMLTYIPIIIKRIRNEEKVLAESLDGYTEYMKRIKYRIIPYVW</sequence>
<dbReference type="Gene3D" id="1.20.120.1630">
    <property type="match status" value="1"/>
</dbReference>
<feature type="transmembrane region" description="Helical" evidence="11">
    <location>
        <begin position="77"/>
        <end position="95"/>
    </location>
</feature>
<dbReference type="EMBL" id="MCOG01000059">
    <property type="protein sequence ID" value="ORY61871.1"/>
    <property type="molecule type" value="Genomic_DNA"/>
</dbReference>
<feature type="transmembrane region" description="Helical" evidence="11">
    <location>
        <begin position="163"/>
        <end position="186"/>
    </location>
</feature>
<organism evidence="12 13">
    <name type="scientific">Neocallimastix californiae</name>
    <dbReference type="NCBI Taxonomy" id="1754190"/>
    <lineage>
        <taxon>Eukaryota</taxon>
        <taxon>Fungi</taxon>
        <taxon>Fungi incertae sedis</taxon>
        <taxon>Chytridiomycota</taxon>
        <taxon>Chytridiomycota incertae sedis</taxon>
        <taxon>Neocallimastigomycetes</taxon>
        <taxon>Neocallimastigales</taxon>
        <taxon>Neocallimastigaceae</taxon>
        <taxon>Neocallimastix</taxon>
    </lineage>
</organism>
<keyword evidence="12" id="KW-0808">Transferase</keyword>
<keyword evidence="9" id="KW-0594">Phospholipid biosynthesis</keyword>
<keyword evidence="5 11" id="KW-0812">Transmembrane</keyword>
<dbReference type="Pfam" id="PF04191">
    <property type="entry name" value="PEMT"/>
    <property type="match status" value="1"/>
</dbReference>
<dbReference type="InterPro" id="IPR007318">
    <property type="entry name" value="Phopholipid_MeTrfase"/>
</dbReference>
<dbReference type="AlphaFoldDB" id="A0A1Y2DRG7"/>
<evidence type="ECO:0000256" key="8">
    <source>
        <dbReference type="ARBA" id="ARBA00023136"/>
    </source>
</evidence>
<evidence type="ECO:0000256" key="1">
    <source>
        <dbReference type="ARBA" id="ARBA00004127"/>
    </source>
</evidence>
<keyword evidence="6 11" id="KW-1133">Transmembrane helix</keyword>
<name>A0A1Y2DRG7_9FUNG</name>
<protein>
    <submittedName>
        <fullName evidence="12">Isoprenylcysteine carboxyl methyltransferase family protein</fullName>
    </submittedName>
</protein>